<dbReference type="InterPro" id="IPR000477">
    <property type="entry name" value="RT_dom"/>
</dbReference>
<feature type="domain" description="Reverse transcriptase" evidence="1">
    <location>
        <begin position="1"/>
        <end position="217"/>
    </location>
</feature>
<evidence type="ECO:0000313" key="3">
    <source>
        <dbReference type="Proteomes" id="UP000233556"/>
    </source>
</evidence>
<dbReference type="EMBL" id="KZ505706">
    <property type="protein sequence ID" value="PKU46535.1"/>
    <property type="molecule type" value="Genomic_DNA"/>
</dbReference>
<evidence type="ECO:0000259" key="1">
    <source>
        <dbReference type="PROSITE" id="PS50878"/>
    </source>
</evidence>
<keyword evidence="3" id="KW-1185">Reference proteome</keyword>
<organism evidence="2 3">
    <name type="scientific">Limosa lapponica baueri</name>
    <dbReference type="NCBI Taxonomy" id="1758121"/>
    <lineage>
        <taxon>Eukaryota</taxon>
        <taxon>Metazoa</taxon>
        <taxon>Chordata</taxon>
        <taxon>Craniata</taxon>
        <taxon>Vertebrata</taxon>
        <taxon>Euteleostomi</taxon>
        <taxon>Archelosauria</taxon>
        <taxon>Archosauria</taxon>
        <taxon>Dinosauria</taxon>
        <taxon>Saurischia</taxon>
        <taxon>Theropoda</taxon>
        <taxon>Coelurosauria</taxon>
        <taxon>Aves</taxon>
        <taxon>Neognathae</taxon>
        <taxon>Neoaves</taxon>
        <taxon>Charadriiformes</taxon>
        <taxon>Scolopacidae</taxon>
        <taxon>Limosa</taxon>
    </lineage>
</organism>
<proteinExistence type="predicted"/>
<protein>
    <submittedName>
        <fullName evidence="2">Rna-directed dna polymerase from mobile element jockey-like</fullName>
    </submittedName>
</protein>
<keyword evidence="2" id="KW-0548">Nucleotidyltransferase</keyword>
<reference evidence="3" key="1">
    <citation type="submission" date="2017-11" db="EMBL/GenBank/DDBJ databases">
        <authorList>
            <person name="Lima N.C."/>
            <person name="Parody-Merino A.M."/>
            <person name="Battley P.F."/>
            <person name="Fidler A.E."/>
            <person name="Prosdocimi F."/>
        </authorList>
    </citation>
    <scope>NUCLEOTIDE SEQUENCE [LARGE SCALE GENOMIC DNA]</scope>
</reference>
<sequence length="217" mass="24479">MRRVMDMLITVAFEVERDTTKCTAPSFHKQGTMTVPVLKEYLLCSGDMCKVTRLVDEEKAVHVIFLDFSKALVTVPHSILLDKLSNCGTSRFVVRLVKKWLKGRAQRAVVNGATSGRRLVTSGVPQGSILGPVLLNKFTTIWMQELIAPLASLLIILNWEVLLIVLRDKTPCRGMPQACQSLRGIWALPLITWFSFVSPELVRQLDWMIVVSPYRLK</sequence>
<dbReference type="OrthoDB" id="9902985at2759"/>
<dbReference type="PANTHER" id="PTHR33332">
    <property type="entry name" value="REVERSE TRANSCRIPTASE DOMAIN-CONTAINING PROTEIN"/>
    <property type="match status" value="1"/>
</dbReference>
<name>A0A2I0UKF2_LIMLA</name>
<dbReference type="AlphaFoldDB" id="A0A2I0UKF2"/>
<dbReference type="Proteomes" id="UP000233556">
    <property type="component" value="Unassembled WGS sequence"/>
</dbReference>
<dbReference type="Pfam" id="PF00078">
    <property type="entry name" value="RVT_1"/>
    <property type="match status" value="1"/>
</dbReference>
<dbReference type="PROSITE" id="PS50878">
    <property type="entry name" value="RT_POL"/>
    <property type="match status" value="1"/>
</dbReference>
<gene>
    <name evidence="2" type="ORF">llap_3162</name>
</gene>
<keyword evidence="2" id="KW-0808">Transferase</keyword>
<dbReference type="GO" id="GO:0003964">
    <property type="term" value="F:RNA-directed DNA polymerase activity"/>
    <property type="evidence" value="ECO:0007669"/>
    <property type="project" value="UniProtKB-KW"/>
</dbReference>
<keyword evidence="2" id="KW-0695">RNA-directed DNA polymerase</keyword>
<evidence type="ECO:0000313" key="2">
    <source>
        <dbReference type="EMBL" id="PKU46535.1"/>
    </source>
</evidence>
<accession>A0A2I0UKF2</accession>
<reference evidence="3" key="2">
    <citation type="submission" date="2017-12" db="EMBL/GenBank/DDBJ databases">
        <title>Genome sequence of the Bar-tailed Godwit (Limosa lapponica baueri).</title>
        <authorList>
            <person name="Lima N.C.B."/>
            <person name="Parody-Merino A.M."/>
            <person name="Battley P.F."/>
            <person name="Fidler A.E."/>
            <person name="Prosdocimi F."/>
        </authorList>
    </citation>
    <scope>NUCLEOTIDE SEQUENCE [LARGE SCALE GENOMIC DNA]</scope>
</reference>